<dbReference type="InterPro" id="IPR048711">
    <property type="entry name" value="WHD_Rv2258c"/>
</dbReference>
<evidence type="ECO:0000259" key="2">
    <source>
        <dbReference type="Pfam" id="PF21320"/>
    </source>
</evidence>
<organism evidence="3 4">
    <name type="scientific">Silicimonas algicola</name>
    <dbReference type="NCBI Taxonomy" id="1826607"/>
    <lineage>
        <taxon>Bacteria</taxon>
        <taxon>Pseudomonadati</taxon>
        <taxon>Pseudomonadota</taxon>
        <taxon>Alphaproteobacteria</taxon>
        <taxon>Rhodobacterales</taxon>
        <taxon>Paracoccaceae</taxon>
    </lineage>
</organism>
<keyword evidence="3" id="KW-0808">Transferase</keyword>
<evidence type="ECO:0000259" key="1">
    <source>
        <dbReference type="Pfam" id="PF13847"/>
    </source>
</evidence>
<dbReference type="InterPro" id="IPR053173">
    <property type="entry name" value="SAM-binding_MTase"/>
</dbReference>
<feature type="domain" description="Methyltransferase" evidence="1">
    <location>
        <begin position="169"/>
        <end position="284"/>
    </location>
</feature>
<dbReference type="AlphaFoldDB" id="A0A316G830"/>
<dbReference type="EMBL" id="QGGV01000003">
    <property type="protein sequence ID" value="PWK57121.1"/>
    <property type="molecule type" value="Genomic_DNA"/>
</dbReference>
<keyword evidence="4" id="KW-1185">Reference proteome</keyword>
<proteinExistence type="predicted"/>
<dbReference type="SUPFAM" id="SSF53335">
    <property type="entry name" value="S-adenosyl-L-methionine-dependent methyltransferases"/>
    <property type="match status" value="1"/>
</dbReference>
<gene>
    <name evidence="3" type="ORF">C8D95_103359</name>
</gene>
<dbReference type="Pfam" id="PF13847">
    <property type="entry name" value="Methyltransf_31"/>
    <property type="match status" value="1"/>
</dbReference>
<dbReference type="GO" id="GO:0032259">
    <property type="term" value="P:methylation"/>
    <property type="evidence" value="ECO:0007669"/>
    <property type="project" value="UniProtKB-KW"/>
</dbReference>
<protein>
    <submittedName>
        <fullName evidence="3">Methyltransferase family protein</fullName>
    </submittedName>
</protein>
<dbReference type="InterPro" id="IPR025714">
    <property type="entry name" value="Methyltranfer_dom"/>
</dbReference>
<accession>A0A316G830</accession>
<name>A0A316G830_9RHOB</name>
<dbReference type="InterPro" id="IPR029063">
    <property type="entry name" value="SAM-dependent_MTases_sf"/>
</dbReference>
<dbReference type="GO" id="GO:0008168">
    <property type="term" value="F:methyltransferase activity"/>
    <property type="evidence" value="ECO:0007669"/>
    <property type="project" value="UniProtKB-KW"/>
</dbReference>
<dbReference type="PANTHER" id="PTHR45128">
    <property type="entry name" value="METHYLTRANSFERASE TYPE 11"/>
    <property type="match status" value="1"/>
</dbReference>
<dbReference type="PANTHER" id="PTHR45128:SF2">
    <property type="entry name" value="METHYLTRANSFERASE DOMAIN-CONTAINING PROTEIN"/>
    <property type="match status" value="1"/>
</dbReference>
<dbReference type="OrthoDB" id="9801363at2"/>
<dbReference type="Pfam" id="PF21320">
    <property type="entry name" value="WHD_Rv2258c"/>
    <property type="match status" value="1"/>
</dbReference>
<dbReference type="InterPro" id="IPR036390">
    <property type="entry name" value="WH_DNA-bd_sf"/>
</dbReference>
<dbReference type="Gene3D" id="3.40.50.150">
    <property type="entry name" value="Vaccinia Virus protein VP39"/>
    <property type="match status" value="1"/>
</dbReference>
<evidence type="ECO:0000313" key="3">
    <source>
        <dbReference type="EMBL" id="PWK57121.1"/>
    </source>
</evidence>
<dbReference type="Proteomes" id="UP000245390">
    <property type="component" value="Unassembled WGS sequence"/>
</dbReference>
<feature type="domain" description="S-adenosylmethionine-dependent methyltransferase Rv2258c-like winged HTH" evidence="2">
    <location>
        <begin position="27"/>
        <end position="91"/>
    </location>
</feature>
<evidence type="ECO:0000313" key="4">
    <source>
        <dbReference type="Proteomes" id="UP000245390"/>
    </source>
</evidence>
<dbReference type="SUPFAM" id="SSF46785">
    <property type="entry name" value="Winged helix' DNA-binding domain"/>
    <property type="match status" value="1"/>
</dbReference>
<comment type="caution">
    <text evidence="3">The sequence shown here is derived from an EMBL/GenBank/DDBJ whole genome shotgun (WGS) entry which is preliminary data.</text>
</comment>
<sequence>MPLDETALNTFILQILGDLGGAMSIPLVRIGDALGLYRTLERIGPATAETLADAAECHPRYVREWLAAQAASGYVTHESGRFSLSPEQAFVFASPDSPANMIGAFDTAAAMVENQAKVQAAFKTGKGVAWGDQAGCLFCSVARMFRPGYVNALVQQWLPALDGVTDLLTEGATVADIGCGHGLSTILMAQAFPKSTFVGYDFHPGSIAAATAHAAAHGVGNVRFEVGRAQDFPGTFDFVTCFDCLHDMGDPAAAATHIRSALKPGGTWMVVEPNAGDRLESNLNPVGRLYYSASTMICVPTSLAQEIGTALGAQAGEARIAEVIRSGGFTKVRRAAETPLNMVLEAT</sequence>
<dbReference type="RefSeq" id="WP_109758868.1">
    <property type="nucleotide sequence ID" value="NZ_CP034588.1"/>
</dbReference>
<dbReference type="Gene3D" id="1.10.10.10">
    <property type="entry name" value="Winged helix-like DNA-binding domain superfamily/Winged helix DNA-binding domain"/>
    <property type="match status" value="1"/>
</dbReference>
<keyword evidence="3" id="KW-0489">Methyltransferase</keyword>
<dbReference type="CDD" id="cd02440">
    <property type="entry name" value="AdoMet_MTases"/>
    <property type="match status" value="1"/>
</dbReference>
<reference evidence="3 4" key="1">
    <citation type="submission" date="2018-05" db="EMBL/GenBank/DDBJ databases">
        <title>Genomic Encyclopedia of Type Strains, Phase IV (KMG-IV): sequencing the most valuable type-strain genomes for metagenomic binning, comparative biology and taxonomic classification.</title>
        <authorList>
            <person name="Goeker M."/>
        </authorList>
    </citation>
    <scope>NUCLEOTIDE SEQUENCE [LARGE SCALE GENOMIC DNA]</scope>
    <source>
        <strain evidence="3 4">DSM 103371</strain>
    </source>
</reference>
<dbReference type="KEGG" id="salo:EF888_10005"/>
<dbReference type="InterPro" id="IPR036388">
    <property type="entry name" value="WH-like_DNA-bd_sf"/>
</dbReference>